<reference evidence="2 3" key="1">
    <citation type="journal article" date="2019" name="PLoS ONE">
        <title>Comparative genome analysis indicates high evolutionary potential of pathogenicity genes in Colletotrichum tanaceti.</title>
        <authorList>
            <person name="Lelwala R.V."/>
            <person name="Korhonen P.K."/>
            <person name="Young N.D."/>
            <person name="Scott J.B."/>
            <person name="Ades P.A."/>
            <person name="Gasser R.B."/>
            <person name="Taylor P.W.J."/>
        </authorList>
    </citation>
    <scope>NUCLEOTIDE SEQUENCE [LARGE SCALE GENOMIC DNA]</scope>
    <source>
        <strain evidence="2">BRIP57314</strain>
    </source>
</reference>
<keyword evidence="3" id="KW-1185">Reference proteome</keyword>
<proteinExistence type="predicted"/>
<protein>
    <recommendedName>
        <fullName evidence="4">EthD domain-containing protein</fullName>
    </recommendedName>
</protein>
<dbReference type="STRING" id="1306861.A0A4U6XDU6"/>
<gene>
    <name evidence="2" type="ORF">CTA1_2867</name>
</gene>
<evidence type="ECO:0000256" key="1">
    <source>
        <dbReference type="SAM" id="SignalP"/>
    </source>
</evidence>
<dbReference type="PROSITE" id="PS51257">
    <property type="entry name" value="PROKAR_LIPOPROTEIN"/>
    <property type="match status" value="1"/>
</dbReference>
<keyword evidence="1" id="KW-0732">Signal</keyword>
<evidence type="ECO:0008006" key="4">
    <source>
        <dbReference type="Google" id="ProtNLM"/>
    </source>
</evidence>
<accession>A0A4U6XDU6</accession>
<dbReference type="EMBL" id="PJEX01000161">
    <property type="protein sequence ID" value="TKW53960.1"/>
    <property type="molecule type" value="Genomic_DNA"/>
</dbReference>
<dbReference type="AlphaFoldDB" id="A0A4U6XDU6"/>
<sequence>MVRLAVPFAIAAALLAGGMASCTNTGQAQMFWDYWQTEHAPKVASLAVHFNITPYQQVPIFQTGGGDDVWIGNRATRETYDKVFQS</sequence>
<organism evidence="2 3">
    <name type="scientific">Colletotrichum tanaceti</name>
    <dbReference type="NCBI Taxonomy" id="1306861"/>
    <lineage>
        <taxon>Eukaryota</taxon>
        <taxon>Fungi</taxon>
        <taxon>Dikarya</taxon>
        <taxon>Ascomycota</taxon>
        <taxon>Pezizomycotina</taxon>
        <taxon>Sordariomycetes</taxon>
        <taxon>Hypocreomycetidae</taxon>
        <taxon>Glomerellales</taxon>
        <taxon>Glomerellaceae</taxon>
        <taxon>Colletotrichum</taxon>
        <taxon>Colletotrichum destructivum species complex</taxon>
    </lineage>
</organism>
<name>A0A4U6XDU6_9PEZI</name>
<evidence type="ECO:0000313" key="2">
    <source>
        <dbReference type="EMBL" id="TKW53960.1"/>
    </source>
</evidence>
<feature type="signal peptide" evidence="1">
    <location>
        <begin position="1"/>
        <end position="20"/>
    </location>
</feature>
<comment type="caution">
    <text evidence="2">The sequence shown here is derived from an EMBL/GenBank/DDBJ whole genome shotgun (WGS) entry which is preliminary data.</text>
</comment>
<dbReference type="Proteomes" id="UP000310108">
    <property type="component" value="Unassembled WGS sequence"/>
</dbReference>
<evidence type="ECO:0000313" key="3">
    <source>
        <dbReference type="Proteomes" id="UP000310108"/>
    </source>
</evidence>
<feature type="chain" id="PRO_5020521262" description="EthD domain-containing protein" evidence="1">
    <location>
        <begin position="21"/>
        <end position="86"/>
    </location>
</feature>